<evidence type="ECO:0000313" key="9">
    <source>
        <dbReference type="Proteomes" id="UP000319255"/>
    </source>
</evidence>
<dbReference type="InterPro" id="IPR003439">
    <property type="entry name" value="ABC_transporter-like_ATP-bd"/>
</dbReference>
<name>A0A501WJ01_9RHOB</name>
<reference evidence="8 9" key="1">
    <citation type="submission" date="2019-06" db="EMBL/GenBank/DDBJ databases">
        <title>A novel bacterium of genus Amaricoccus, isolated from marine sediment.</title>
        <authorList>
            <person name="Huang H."/>
            <person name="Mo K."/>
            <person name="Hu Y."/>
        </authorList>
    </citation>
    <scope>NUCLEOTIDE SEQUENCE [LARGE SCALE GENOMIC DNA]</scope>
    <source>
        <strain evidence="8 9">HB172011</strain>
    </source>
</reference>
<dbReference type="RefSeq" id="WP_140456040.1">
    <property type="nucleotide sequence ID" value="NZ_VFRP01000035.1"/>
</dbReference>
<dbReference type="SMART" id="SM00382">
    <property type="entry name" value="AAA"/>
    <property type="match status" value="1"/>
</dbReference>
<evidence type="ECO:0000256" key="5">
    <source>
        <dbReference type="ARBA" id="ARBA00022840"/>
    </source>
</evidence>
<dbReference type="PANTHER" id="PTHR43875">
    <property type="entry name" value="MALTODEXTRIN IMPORT ATP-BINDING PROTEIN MSMX"/>
    <property type="match status" value="1"/>
</dbReference>
<comment type="similarity">
    <text evidence="1">Belongs to the ABC transporter superfamily.</text>
</comment>
<evidence type="ECO:0000256" key="6">
    <source>
        <dbReference type="ARBA" id="ARBA00023136"/>
    </source>
</evidence>
<evidence type="ECO:0000259" key="7">
    <source>
        <dbReference type="PROSITE" id="PS50893"/>
    </source>
</evidence>
<dbReference type="EMBL" id="VFRP01000035">
    <property type="protein sequence ID" value="TPE47117.1"/>
    <property type="molecule type" value="Genomic_DNA"/>
</dbReference>
<dbReference type="InterPro" id="IPR017871">
    <property type="entry name" value="ABC_transporter-like_CS"/>
</dbReference>
<protein>
    <submittedName>
        <fullName evidence="8">ABC transporter ATP-binding protein</fullName>
    </submittedName>
</protein>
<dbReference type="AlphaFoldDB" id="A0A501WJ01"/>
<sequence length="384" mass="41883">MTSWQAAPAAATPVREPVMRVKNLMKRFRRNDGSIVTAINNISFDVYPGESVVLLGPSGCGKTTLLRCIAGLEDPDGGVIEFNGNTVFSSEAGINLRAELRQMAMVFQSYALWPHMTILENIAYPLHCLPAGSRPGRKEIAARVTDIMRKVGIGGLESQYPNTISGGQQQRVALCRALIAGTNMVLFDEPLSNVDAQIREKLRDELMEMQRAFGFASLFVTHDRHEAMVLADRVAVLNGGVVRQFDGPTDTYLHPADEFVARFVGPVNELDLSAREITGQAGEAVGQSPLGPIHGLLRAEAAADLVAIWRPEVARLGAEEPTSPNRWKCAIEVAKFHGSQTEFSVKVGERAFRVLTHGGGIPLPEGSTAWMSVEPRDVQFLARR</sequence>
<evidence type="ECO:0000256" key="1">
    <source>
        <dbReference type="ARBA" id="ARBA00005417"/>
    </source>
</evidence>
<accession>A0A501WJ01</accession>
<dbReference type="Pfam" id="PF08402">
    <property type="entry name" value="TOBE_2"/>
    <property type="match status" value="1"/>
</dbReference>
<dbReference type="SUPFAM" id="SSF50331">
    <property type="entry name" value="MOP-like"/>
    <property type="match status" value="1"/>
</dbReference>
<organism evidence="8 9">
    <name type="scientific">Amaricoccus solimangrovi</name>
    <dbReference type="NCBI Taxonomy" id="2589815"/>
    <lineage>
        <taxon>Bacteria</taxon>
        <taxon>Pseudomonadati</taxon>
        <taxon>Pseudomonadota</taxon>
        <taxon>Alphaproteobacteria</taxon>
        <taxon>Rhodobacterales</taxon>
        <taxon>Paracoccaceae</taxon>
        <taxon>Amaricoccus</taxon>
    </lineage>
</organism>
<dbReference type="InterPro" id="IPR027417">
    <property type="entry name" value="P-loop_NTPase"/>
</dbReference>
<proteinExistence type="inferred from homology"/>
<dbReference type="PANTHER" id="PTHR43875:SF4">
    <property type="entry name" value="GLUCOSE IMPORT ATP-BINDING PROTEIN GLCV"/>
    <property type="match status" value="1"/>
</dbReference>
<dbReference type="GO" id="GO:0005524">
    <property type="term" value="F:ATP binding"/>
    <property type="evidence" value="ECO:0007669"/>
    <property type="project" value="UniProtKB-KW"/>
</dbReference>
<dbReference type="GO" id="GO:0015697">
    <property type="term" value="P:quaternary ammonium group transport"/>
    <property type="evidence" value="ECO:0007669"/>
    <property type="project" value="UniProtKB-ARBA"/>
</dbReference>
<dbReference type="CDD" id="cd03259">
    <property type="entry name" value="ABC_Carb_Solutes_like"/>
    <property type="match status" value="1"/>
</dbReference>
<dbReference type="InterPro" id="IPR047641">
    <property type="entry name" value="ABC_transpr_MalK/UgpC-like"/>
</dbReference>
<keyword evidence="4" id="KW-0547">Nucleotide-binding</keyword>
<dbReference type="SUPFAM" id="SSF52540">
    <property type="entry name" value="P-loop containing nucleoside triphosphate hydrolases"/>
    <property type="match status" value="1"/>
</dbReference>
<dbReference type="InterPro" id="IPR008995">
    <property type="entry name" value="Mo/tungstate-bd_C_term_dom"/>
</dbReference>
<dbReference type="Pfam" id="PF00005">
    <property type="entry name" value="ABC_tran"/>
    <property type="match status" value="1"/>
</dbReference>
<evidence type="ECO:0000256" key="4">
    <source>
        <dbReference type="ARBA" id="ARBA00022741"/>
    </source>
</evidence>
<keyword evidence="5 8" id="KW-0067">ATP-binding</keyword>
<dbReference type="FunFam" id="3.40.50.300:FF:000425">
    <property type="entry name" value="Probable ABC transporter, ATP-binding subunit"/>
    <property type="match status" value="1"/>
</dbReference>
<dbReference type="InterPro" id="IPR015853">
    <property type="entry name" value="ABC_transpr_FbpC"/>
</dbReference>
<evidence type="ECO:0000256" key="2">
    <source>
        <dbReference type="ARBA" id="ARBA00022448"/>
    </source>
</evidence>
<comment type="caution">
    <text evidence="8">The sequence shown here is derived from an EMBL/GenBank/DDBJ whole genome shotgun (WGS) entry which is preliminary data.</text>
</comment>
<dbReference type="Gene3D" id="3.40.50.300">
    <property type="entry name" value="P-loop containing nucleotide triphosphate hydrolases"/>
    <property type="match status" value="1"/>
</dbReference>
<keyword evidence="2" id="KW-0813">Transport</keyword>
<keyword evidence="6" id="KW-0472">Membrane</keyword>
<feature type="domain" description="ABC transporter" evidence="7">
    <location>
        <begin position="19"/>
        <end position="264"/>
    </location>
</feature>
<dbReference type="PROSITE" id="PS50893">
    <property type="entry name" value="ABC_TRANSPORTER_2"/>
    <property type="match status" value="1"/>
</dbReference>
<dbReference type="GO" id="GO:0055052">
    <property type="term" value="C:ATP-binding cassette (ABC) transporter complex, substrate-binding subunit-containing"/>
    <property type="evidence" value="ECO:0007669"/>
    <property type="project" value="TreeGrafter"/>
</dbReference>
<keyword evidence="9" id="KW-1185">Reference proteome</keyword>
<dbReference type="PROSITE" id="PS00211">
    <property type="entry name" value="ABC_TRANSPORTER_1"/>
    <property type="match status" value="1"/>
</dbReference>
<evidence type="ECO:0000256" key="3">
    <source>
        <dbReference type="ARBA" id="ARBA00022475"/>
    </source>
</evidence>
<dbReference type="GO" id="GO:0016887">
    <property type="term" value="F:ATP hydrolysis activity"/>
    <property type="evidence" value="ECO:0007669"/>
    <property type="project" value="InterPro"/>
</dbReference>
<dbReference type="InterPro" id="IPR013611">
    <property type="entry name" value="Transp-assoc_OB_typ2"/>
</dbReference>
<keyword evidence="3" id="KW-1003">Cell membrane</keyword>
<dbReference type="GO" id="GO:0015408">
    <property type="term" value="F:ABC-type ferric iron transporter activity"/>
    <property type="evidence" value="ECO:0007669"/>
    <property type="project" value="InterPro"/>
</dbReference>
<evidence type="ECO:0000313" key="8">
    <source>
        <dbReference type="EMBL" id="TPE47117.1"/>
    </source>
</evidence>
<dbReference type="OrthoDB" id="9802264at2"/>
<dbReference type="Proteomes" id="UP000319255">
    <property type="component" value="Unassembled WGS sequence"/>
</dbReference>
<dbReference type="InterPro" id="IPR003593">
    <property type="entry name" value="AAA+_ATPase"/>
</dbReference>
<gene>
    <name evidence="8" type="ORF">FJM51_20755</name>
</gene>